<dbReference type="InParanoid" id="A0A6P8HVD3"/>
<comment type="similarity">
    <text evidence="2">Belongs to the mab-21 family.</text>
</comment>
<gene>
    <name evidence="8" type="primary">LOC116295603</name>
</gene>
<dbReference type="Pfam" id="PF20266">
    <property type="entry name" value="Mab-21_C"/>
    <property type="match status" value="1"/>
</dbReference>
<keyword evidence="3" id="KW-0547">Nucleotide-binding</keyword>
<reference evidence="8" key="1">
    <citation type="submission" date="2025-08" db="UniProtKB">
        <authorList>
            <consortium name="RefSeq"/>
        </authorList>
    </citation>
    <scope>IDENTIFICATION</scope>
    <source>
        <tissue evidence="8">Tentacle</tissue>
    </source>
</reference>
<dbReference type="AlphaFoldDB" id="A0A6P8HVD3"/>
<evidence type="ECO:0000313" key="7">
    <source>
        <dbReference type="Proteomes" id="UP000515163"/>
    </source>
</evidence>
<accession>A0A6P8HVD3</accession>
<evidence type="ECO:0000256" key="3">
    <source>
        <dbReference type="ARBA" id="ARBA00022840"/>
    </source>
</evidence>
<dbReference type="PANTHER" id="PTHR10656">
    <property type="entry name" value="CELL FATE DETERMINING PROTEIN MAB21-RELATED"/>
    <property type="match status" value="1"/>
</dbReference>
<protein>
    <submittedName>
        <fullName evidence="8">Protein male abnormal 21-like</fullName>
    </submittedName>
</protein>
<dbReference type="Pfam" id="PF03281">
    <property type="entry name" value="Mab-21"/>
    <property type="match status" value="1"/>
</dbReference>
<dbReference type="GO" id="GO:0016779">
    <property type="term" value="F:nucleotidyltransferase activity"/>
    <property type="evidence" value="ECO:0007669"/>
    <property type="project" value="UniProtKB-ARBA"/>
</dbReference>
<evidence type="ECO:0000259" key="5">
    <source>
        <dbReference type="Pfam" id="PF03281"/>
    </source>
</evidence>
<dbReference type="Proteomes" id="UP000515163">
    <property type="component" value="Unplaced"/>
</dbReference>
<evidence type="ECO:0000256" key="1">
    <source>
        <dbReference type="ARBA" id="ARBA00001946"/>
    </source>
</evidence>
<evidence type="ECO:0000259" key="6">
    <source>
        <dbReference type="Pfam" id="PF20266"/>
    </source>
</evidence>
<dbReference type="InterPro" id="IPR046903">
    <property type="entry name" value="Mab-21-like_nuc_Trfase"/>
</dbReference>
<proteinExistence type="inferred from homology"/>
<dbReference type="RefSeq" id="XP_031559336.1">
    <property type="nucleotide sequence ID" value="XM_031703476.1"/>
</dbReference>
<comment type="cofactor">
    <cofactor evidence="1">
        <name>Mg(2+)</name>
        <dbReference type="ChEBI" id="CHEBI:18420"/>
    </cofactor>
</comment>
<dbReference type="GeneID" id="116295603"/>
<dbReference type="OrthoDB" id="5988859at2759"/>
<feature type="domain" description="Mab-21-like nucleotidyltransferase" evidence="5">
    <location>
        <begin position="198"/>
        <end position="331"/>
    </location>
</feature>
<sequence>MDFTSSLHWSELNCIIMDNFKDRVPKSEAEDGATFVFPFFQLATNVMSGNRFLWSGSVAENSFVNPTLRKAGWEADVMLMSADFVISRDMQLHLFQDIPDEPGYVKVEATENIENDEVLVFKEITHSDGHSHLYIVPDLQRFSPYDTDSLLKTSRKNILVQSIFDTFELDNLSCELQPHGPAFAHSMNGFSSVFELVARPKRTVSKFLGHLGTRVLEHFDAKPHVEKEVHQESSIKKGGQMFDYMKPQTDAVIPDIGLMMDICPAIKCEGWPHKALRFFHRTRVWPDHTILNKLLQSSFHFHLVYKPLNPLSQDSVEWRISFSQAEISLFQSMDAFRIYCYRIFKAIYYSELTLPKVLSSYHMKTIFLWACERIPSEMWVESNLAQIIMGLLDDLLHCLVTKNCPHYFIPENNLFAHVHQDFLDHLAKVVAKIRRNPERYPLVKTCSVDQSAAQSASGDQDKPQNESLDDGIELD</sequence>
<dbReference type="KEGG" id="aten:116295603"/>
<keyword evidence="3" id="KW-0067">ATP-binding</keyword>
<name>A0A6P8HVD3_ACTTE</name>
<feature type="domain" description="Mab-21-like HhH/H2TH-like" evidence="6">
    <location>
        <begin position="339"/>
        <end position="431"/>
    </location>
</feature>
<dbReference type="SMART" id="SM01265">
    <property type="entry name" value="Mab-21"/>
    <property type="match status" value="1"/>
</dbReference>
<evidence type="ECO:0000313" key="8">
    <source>
        <dbReference type="RefSeq" id="XP_031559336.1"/>
    </source>
</evidence>
<feature type="region of interest" description="Disordered" evidence="4">
    <location>
        <begin position="451"/>
        <end position="475"/>
    </location>
</feature>
<evidence type="ECO:0000256" key="2">
    <source>
        <dbReference type="ARBA" id="ARBA00008307"/>
    </source>
</evidence>
<dbReference type="Gene3D" id="1.10.1410.40">
    <property type="match status" value="1"/>
</dbReference>
<dbReference type="InterPro" id="IPR024810">
    <property type="entry name" value="MAB21L/cGLR"/>
</dbReference>
<evidence type="ECO:0000256" key="4">
    <source>
        <dbReference type="SAM" id="MobiDB-lite"/>
    </source>
</evidence>
<keyword evidence="7" id="KW-1185">Reference proteome</keyword>
<organism evidence="7 8">
    <name type="scientific">Actinia tenebrosa</name>
    <name type="common">Australian red waratah sea anemone</name>
    <dbReference type="NCBI Taxonomy" id="6105"/>
    <lineage>
        <taxon>Eukaryota</taxon>
        <taxon>Metazoa</taxon>
        <taxon>Cnidaria</taxon>
        <taxon>Anthozoa</taxon>
        <taxon>Hexacorallia</taxon>
        <taxon>Actiniaria</taxon>
        <taxon>Actiniidae</taxon>
        <taxon>Actinia</taxon>
    </lineage>
</organism>
<dbReference type="GO" id="GO:0005524">
    <property type="term" value="F:ATP binding"/>
    <property type="evidence" value="ECO:0007669"/>
    <property type="project" value="UniProtKB-KW"/>
</dbReference>
<dbReference type="PANTHER" id="PTHR10656:SF69">
    <property type="entry name" value="MAB-21-LIKE HHH_H2TH-LIKE DOMAIN-CONTAINING PROTEIN"/>
    <property type="match status" value="1"/>
</dbReference>
<dbReference type="InterPro" id="IPR046906">
    <property type="entry name" value="Mab-21_HhH/H2TH-like"/>
</dbReference>